<name>A0A923LKV6_9FIRM</name>
<dbReference type="RefSeq" id="WP_186876457.1">
    <property type="nucleotide sequence ID" value="NZ_JACOPF010000002.1"/>
</dbReference>
<reference evidence="1" key="1">
    <citation type="submission" date="2020-08" db="EMBL/GenBank/DDBJ databases">
        <title>Genome public.</title>
        <authorList>
            <person name="Liu C."/>
            <person name="Sun Q."/>
        </authorList>
    </citation>
    <scope>NUCLEOTIDE SEQUENCE</scope>
    <source>
        <strain evidence="1">NSJ-55</strain>
    </source>
</reference>
<gene>
    <name evidence="1" type="ORF">H8S37_12880</name>
</gene>
<comment type="caution">
    <text evidence="1">The sequence shown here is derived from an EMBL/GenBank/DDBJ whole genome shotgun (WGS) entry which is preliminary data.</text>
</comment>
<dbReference type="Proteomes" id="UP000652477">
    <property type="component" value="Unassembled WGS sequence"/>
</dbReference>
<evidence type="ECO:0000313" key="2">
    <source>
        <dbReference type="Proteomes" id="UP000652477"/>
    </source>
</evidence>
<proteinExistence type="predicted"/>
<keyword evidence="2" id="KW-1185">Reference proteome</keyword>
<organism evidence="1 2">
    <name type="scientific">Mediterraneibacter hominis</name>
    <dbReference type="NCBI Taxonomy" id="2763054"/>
    <lineage>
        <taxon>Bacteria</taxon>
        <taxon>Bacillati</taxon>
        <taxon>Bacillota</taxon>
        <taxon>Clostridia</taxon>
        <taxon>Lachnospirales</taxon>
        <taxon>Lachnospiraceae</taxon>
        <taxon>Mediterraneibacter</taxon>
    </lineage>
</organism>
<sequence>MTREQGVVLSLLDEIDEICDETGIKYYLIEHQLHNALLQKGISGYSADVAMSWKDFSVFRAYIQNYKKGAREFEGLENNRKMPGLFYRYVDSRTLLLDLDYAQAYTKFGIAVNIHIIQKESKLFRALSFADRCIRIGGSRNVLDSKKKKAVYAGIKALQKIMPHVWQKGLHKLFEKNCWTGENGQKPTILADILWGAVLPGNFNQGIQKIWLSGHLYHTVKSPEAYMERRYGAGWRTKKLSPPAESYMVSTNPYVPYKEFMEQAYIKKMNRKFYKDRRRFLRVFKNEFKEYDAKEKEGWKYLFAAEARIQCWKKYMPVKEELLRKWEEGKQDEVMLELEDYRVAVGEYKNSAMVPCFDPDIWYMYMTWLQENRWDALAVELERKVWKEHLQPIRTEETNRWLDSKKEDFCTES</sequence>
<protein>
    <submittedName>
        <fullName evidence="1">Uncharacterized protein</fullName>
    </submittedName>
</protein>
<dbReference type="AlphaFoldDB" id="A0A923LKV6"/>
<evidence type="ECO:0000313" key="1">
    <source>
        <dbReference type="EMBL" id="MBC5689811.1"/>
    </source>
</evidence>
<accession>A0A923LKV6</accession>
<dbReference type="EMBL" id="JACOPF010000002">
    <property type="protein sequence ID" value="MBC5689811.1"/>
    <property type="molecule type" value="Genomic_DNA"/>
</dbReference>